<evidence type="ECO:0000256" key="4">
    <source>
        <dbReference type="ARBA" id="ARBA00022737"/>
    </source>
</evidence>
<feature type="repeat" description="PPR" evidence="6">
    <location>
        <begin position="498"/>
        <end position="532"/>
    </location>
</feature>
<dbReference type="InterPro" id="IPR046960">
    <property type="entry name" value="PPR_At4g14850-like_plant"/>
</dbReference>
<dbReference type="InterPro" id="IPR046848">
    <property type="entry name" value="E_motif"/>
</dbReference>
<keyword evidence="5" id="KW-0809">Transit peptide</keyword>
<feature type="repeat" description="PPR" evidence="6">
    <location>
        <begin position="296"/>
        <end position="330"/>
    </location>
</feature>
<comment type="subcellular location">
    <subcellularLocation>
        <location evidence="1">Plastid</location>
        <location evidence="1">Chloroplast</location>
    </subcellularLocation>
</comment>
<dbReference type="AlphaFoldDB" id="A0A2I0X2A3"/>
<dbReference type="InterPro" id="IPR046849">
    <property type="entry name" value="E2_motif"/>
</dbReference>
<evidence type="ECO:0000313" key="9">
    <source>
        <dbReference type="Proteomes" id="UP000233837"/>
    </source>
</evidence>
<keyword evidence="9" id="KW-1185">Reference proteome</keyword>
<dbReference type="Pfam" id="PF14432">
    <property type="entry name" value="DYW_deaminase"/>
    <property type="match status" value="1"/>
</dbReference>
<feature type="repeat" description="PPR" evidence="6">
    <location>
        <begin position="397"/>
        <end position="431"/>
    </location>
</feature>
<dbReference type="FunFam" id="1.25.40.10:FF:000366">
    <property type="entry name" value="Pentatricopeptide (PPR) repeat-containing protein"/>
    <property type="match status" value="1"/>
</dbReference>
<dbReference type="InterPro" id="IPR011990">
    <property type="entry name" value="TPR-like_helical_dom_sf"/>
</dbReference>
<keyword evidence="2" id="KW-0150">Chloroplast</keyword>
<dbReference type="Gene3D" id="1.25.40.10">
    <property type="entry name" value="Tetratricopeptide repeat domain"/>
    <property type="match status" value="5"/>
</dbReference>
<feature type="repeat" description="PPR" evidence="6">
    <location>
        <begin position="164"/>
        <end position="194"/>
    </location>
</feature>
<evidence type="ECO:0000256" key="1">
    <source>
        <dbReference type="ARBA" id="ARBA00004229"/>
    </source>
</evidence>
<dbReference type="FunFam" id="1.25.40.10:FF:000395">
    <property type="entry name" value="Pentatricopeptide repeat-containing protein chloroplastic"/>
    <property type="match status" value="1"/>
</dbReference>
<evidence type="ECO:0000256" key="2">
    <source>
        <dbReference type="ARBA" id="ARBA00022528"/>
    </source>
</evidence>
<dbReference type="InterPro" id="IPR032867">
    <property type="entry name" value="DYW_dom"/>
</dbReference>
<keyword evidence="4" id="KW-0677">Repeat</keyword>
<dbReference type="OrthoDB" id="185373at2759"/>
<evidence type="ECO:0000256" key="3">
    <source>
        <dbReference type="ARBA" id="ARBA00022640"/>
    </source>
</evidence>
<dbReference type="InterPro" id="IPR002885">
    <property type="entry name" value="PPR_rpt"/>
</dbReference>
<evidence type="ECO:0000256" key="5">
    <source>
        <dbReference type="ARBA" id="ARBA00022946"/>
    </source>
</evidence>
<dbReference type="NCBIfam" id="TIGR00756">
    <property type="entry name" value="PPR"/>
    <property type="match status" value="5"/>
</dbReference>
<dbReference type="Pfam" id="PF13041">
    <property type="entry name" value="PPR_2"/>
    <property type="match status" value="2"/>
</dbReference>
<accession>A0A2I0X2A3</accession>
<reference evidence="8 9" key="2">
    <citation type="journal article" date="2017" name="Nature">
        <title>The Apostasia genome and the evolution of orchids.</title>
        <authorList>
            <person name="Zhang G.Q."/>
            <person name="Liu K.W."/>
            <person name="Li Z."/>
            <person name="Lohaus R."/>
            <person name="Hsiao Y.Y."/>
            <person name="Niu S.C."/>
            <person name="Wang J.Y."/>
            <person name="Lin Y.C."/>
            <person name="Xu Q."/>
            <person name="Chen L.J."/>
            <person name="Yoshida K."/>
            <person name="Fujiwara S."/>
            <person name="Wang Z.W."/>
            <person name="Zhang Y.Q."/>
            <person name="Mitsuda N."/>
            <person name="Wang M."/>
            <person name="Liu G.H."/>
            <person name="Pecoraro L."/>
            <person name="Huang H.X."/>
            <person name="Xiao X.J."/>
            <person name="Lin M."/>
            <person name="Wu X.Y."/>
            <person name="Wu W.L."/>
            <person name="Chen Y.Y."/>
            <person name="Chang S.B."/>
            <person name="Sakamoto S."/>
            <person name="Ohme-Takagi M."/>
            <person name="Yagi M."/>
            <person name="Zeng S.J."/>
            <person name="Shen C.Y."/>
            <person name="Yeh C.M."/>
            <person name="Luo Y.B."/>
            <person name="Tsai W.C."/>
            <person name="Van de Peer Y."/>
            <person name="Liu Z.J."/>
        </authorList>
    </citation>
    <scope>NUCLEOTIDE SEQUENCE [LARGE SCALE GENOMIC DNA]</scope>
    <source>
        <tissue evidence="8">The whole plant</tissue>
    </source>
</reference>
<dbReference type="GO" id="GO:0009507">
    <property type="term" value="C:chloroplast"/>
    <property type="evidence" value="ECO:0007669"/>
    <property type="project" value="UniProtKB-SubCell"/>
</dbReference>
<dbReference type="FunFam" id="1.25.40.10:FF:000344">
    <property type="entry name" value="Pentatricopeptide repeat-containing protein"/>
    <property type="match status" value="1"/>
</dbReference>
<dbReference type="GO" id="GO:0008270">
    <property type="term" value="F:zinc ion binding"/>
    <property type="evidence" value="ECO:0007669"/>
    <property type="project" value="InterPro"/>
</dbReference>
<feature type="domain" description="DYW" evidence="7">
    <location>
        <begin position="713"/>
        <end position="804"/>
    </location>
</feature>
<gene>
    <name evidence="8" type="primary">PCMP-H40</name>
    <name evidence="8" type="ORF">MA16_Dca004056</name>
</gene>
<evidence type="ECO:0000256" key="6">
    <source>
        <dbReference type="PROSITE-ProRule" id="PRU00708"/>
    </source>
</evidence>
<dbReference type="Pfam" id="PF20430">
    <property type="entry name" value="Eplus_motif"/>
    <property type="match status" value="1"/>
</dbReference>
<dbReference type="PANTHER" id="PTHR47926">
    <property type="entry name" value="PENTATRICOPEPTIDE REPEAT-CONTAINING PROTEIN"/>
    <property type="match status" value="1"/>
</dbReference>
<proteinExistence type="predicted"/>
<sequence>MATTLPSLLPFSPPSYQRLPQRSSPSHPSYLSHPSFLLLHDCSHPNEIFQALTPIIKNCLISEPFVQNKLVALFSRCGCINEASKLFSCILYKPDELYHCLLRGHAHHSPLEESLSFYSQMRLAGVGPLVYSLTYLLKSCGDRSDLKRGKEVHSQLISNGFGSNIQAMTSVVNMYCKCRLVEDARKMFDRMPEKDLVSWNALVAGYAQNSLAKEALELVVTMQECGQRPDSITIVSALPACADIVSLRIGKSVHGFAIRAGFDTLVNISTTVVDMYSKCGSLSSARLVFDRMPVKNVVSWNSMIVGYVSGNEAGEALKLYKMFLEEGINPTDVTMMGVLQACSELSELEEGREAHKLLVRNGLGSDTSVMNALITMYSKCKRTDLAAEVFQSLQSKSLVSWNAMILSYSQNDRPTDAVNLFFKMLKKNIRPDSFTLVSVIPALADISLPRQAKWIHGYAIRLLLDSNIFVRTALIDLYGKCGALSSARLLFDLMTERHVTTWNAMIDGYGSHGLGKMSLWLFEEMKRSPVKPSDVTFLNILSACSHAGLVDEGKKYFRSMSEDYGFELGIDHYGAMVDLLGRSGRLEEAWSFIEQMPLKPSISIYGAMLGACKIHKNVQIGEAAAKRLFELEPEEGGYHVLLANIYASVSLWEDVARVRKMMEKQGIQKTPGYSFIEFKNQVHTFYSGMTNHPQAKQIYAKLDELIEEIRLIGYIPDKNLVRDIEDDVKETWLNSHSEKLAIAFGLINTKPGTTIQIRKNLRVCSDCHNMTKLISRSTGREIIVRDMNRFHHFKDGECSCGDYW</sequence>
<evidence type="ECO:0000259" key="7">
    <source>
        <dbReference type="Pfam" id="PF14432"/>
    </source>
</evidence>
<dbReference type="GO" id="GO:0009451">
    <property type="term" value="P:RNA modification"/>
    <property type="evidence" value="ECO:0007669"/>
    <property type="project" value="InterPro"/>
</dbReference>
<dbReference type="PANTHER" id="PTHR47926:SF373">
    <property type="entry name" value="TETRATRICOPEPTIDE-LIKE HELICAL DOMAIN SUPERFAMILY, DYW DOMAIN-CONTAINING PROTEIN"/>
    <property type="match status" value="1"/>
</dbReference>
<dbReference type="GO" id="GO:0003723">
    <property type="term" value="F:RNA binding"/>
    <property type="evidence" value="ECO:0007669"/>
    <property type="project" value="InterPro"/>
</dbReference>
<dbReference type="Pfam" id="PF20431">
    <property type="entry name" value="E_motif"/>
    <property type="match status" value="1"/>
</dbReference>
<evidence type="ECO:0000313" key="8">
    <source>
        <dbReference type="EMBL" id="PKU82039.1"/>
    </source>
</evidence>
<dbReference type="PROSITE" id="PS51375">
    <property type="entry name" value="PPR"/>
    <property type="match status" value="5"/>
</dbReference>
<dbReference type="FunFam" id="1.25.40.10:FF:000031">
    <property type="entry name" value="Pentatricopeptide repeat-containing protein mitochondrial"/>
    <property type="match status" value="2"/>
</dbReference>
<dbReference type="Proteomes" id="UP000233837">
    <property type="component" value="Unassembled WGS sequence"/>
</dbReference>
<dbReference type="Pfam" id="PF01535">
    <property type="entry name" value="PPR"/>
    <property type="match status" value="8"/>
</dbReference>
<reference evidence="8 9" key="1">
    <citation type="journal article" date="2016" name="Sci. Rep.">
        <title>The Dendrobium catenatum Lindl. genome sequence provides insights into polysaccharide synthase, floral development and adaptive evolution.</title>
        <authorList>
            <person name="Zhang G.Q."/>
            <person name="Xu Q."/>
            <person name="Bian C."/>
            <person name="Tsai W.C."/>
            <person name="Yeh C.M."/>
            <person name="Liu K.W."/>
            <person name="Yoshida K."/>
            <person name="Zhang L.S."/>
            <person name="Chang S.B."/>
            <person name="Chen F."/>
            <person name="Shi Y."/>
            <person name="Su Y.Y."/>
            <person name="Zhang Y.Q."/>
            <person name="Chen L.J."/>
            <person name="Yin Y."/>
            <person name="Lin M."/>
            <person name="Huang H."/>
            <person name="Deng H."/>
            <person name="Wang Z.W."/>
            <person name="Zhu S.L."/>
            <person name="Zhao X."/>
            <person name="Deng C."/>
            <person name="Niu S.C."/>
            <person name="Huang J."/>
            <person name="Wang M."/>
            <person name="Liu G.H."/>
            <person name="Yang H.J."/>
            <person name="Xiao X.J."/>
            <person name="Hsiao Y.Y."/>
            <person name="Wu W.L."/>
            <person name="Chen Y.Y."/>
            <person name="Mitsuda N."/>
            <person name="Ohme-Takagi M."/>
            <person name="Luo Y.B."/>
            <person name="Van de Peer Y."/>
            <person name="Liu Z.J."/>
        </authorList>
    </citation>
    <scope>NUCLEOTIDE SEQUENCE [LARGE SCALE GENOMIC DNA]</scope>
    <source>
        <tissue evidence="8">The whole plant</tissue>
    </source>
</reference>
<feature type="repeat" description="PPR" evidence="6">
    <location>
        <begin position="195"/>
        <end position="229"/>
    </location>
</feature>
<protein>
    <submittedName>
        <fullName evidence="8">Pentatricopeptide repeat-containing protein</fullName>
    </submittedName>
</protein>
<organism evidence="8 9">
    <name type="scientific">Dendrobium catenatum</name>
    <dbReference type="NCBI Taxonomy" id="906689"/>
    <lineage>
        <taxon>Eukaryota</taxon>
        <taxon>Viridiplantae</taxon>
        <taxon>Streptophyta</taxon>
        <taxon>Embryophyta</taxon>
        <taxon>Tracheophyta</taxon>
        <taxon>Spermatophyta</taxon>
        <taxon>Magnoliopsida</taxon>
        <taxon>Liliopsida</taxon>
        <taxon>Asparagales</taxon>
        <taxon>Orchidaceae</taxon>
        <taxon>Epidendroideae</taxon>
        <taxon>Malaxideae</taxon>
        <taxon>Dendrobiinae</taxon>
        <taxon>Dendrobium</taxon>
    </lineage>
</organism>
<keyword evidence="3" id="KW-0934">Plastid</keyword>
<dbReference type="EMBL" id="KZ502211">
    <property type="protein sequence ID" value="PKU82039.1"/>
    <property type="molecule type" value="Genomic_DNA"/>
</dbReference>
<name>A0A2I0X2A3_9ASPA</name>